<keyword evidence="3" id="KW-1185">Reference proteome</keyword>
<reference evidence="2 3" key="1">
    <citation type="journal article" date="2008" name="Nature">
        <title>The genome of Laccaria bicolor provides insights into mycorrhizal symbiosis.</title>
        <authorList>
            <person name="Martin F."/>
            <person name="Aerts A."/>
            <person name="Ahren D."/>
            <person name="Brun A."/>
            <person name="Danchin E.G.J."/>
            <person name="Duchaussoy F."/>
            <person name="Gibon J."/>
            <person name="Kohler A."/>
            <person name="Lindquist E."/>
            <person name="Pereda V."/>
            <person name="Salamov A."/>
            <person name="Shapiro H.J."/>
            <person name="Wuyts J."/>
            <person name="Blaudez D."/>
            <person name="Buee M."/>
            <person name="Brokstein P."/>
            <person name="Canbaeck B."/>
            <person name="Cohen D."/>
            <person name="Courty P.E."/>
            <person name="Coutinho P.M."/>
            <person name="Delaruelle C."/>
            <person name="Detter J.C."/>
            <person name="Deveau A."/>
            <person name="DiFazio S."/>
            <person name="Duplessis S."/>
            <person name="Fraissinet-Tachet L."/>
            <person name="Lucic E."/>
            <person name="Frey-Klett P."/>
            <person name="Fourrey C."/>
            <person name="Feussner I."/>
            <person name="Gay G."/>
            <person name="Grimwood J."/>
            <person name="Hoegger P.J."/>
            <person name="Jain P."/>
            <person name="Kilaru S."/>
            <person name="Labbe J."/>
            <person name="Lin Y.C."/>
            <person name="Legue V."/>
            <person name="Le Tacon F."/>
            <person name="Marmeisse R."/>
            <person name="Melayah D."/>
            <person name="Montanini B."/>
            <person name="Muratet M."/>
            <person name="Nehls U."/>
            <person name="Niculita-Hirzel H."/>
            <person name="Oudot-Le Secq M.P."/>
            <person name="Peter M."/>
            <person name="Quesneville H."/>
            <person name="Rajashekar B."/>
            <person name="Reich M."/>
            <person name="Rouhier N."/>
            <person name="Schmutz J."/>
            <person name="Yin T."/>
            <person name="Chalot M."/>
            <person name="Henrissat B."/>
            <person name="Kuees U."/>
            <person name="Lucas S."/>
            <person name="Van de Peer Y."/>
            <person name="Podila G.K."/>
            <person name="Polle A."/>
            <person name="Pukkila P.J."/>
            <person name="Richardson P.M."/>
            <person name="Rouze P."/>
            <person name="Sanders I.R."/>
            <person name="Stajich J.E."/>
            <person name="Tunlid A."/>
            <person name="Tuskan G."/>
            <person name="Grigoriev I.V."/>
        </authorList>
    </citation>
    <scope>NUCLEOTIDE SEQUENCE [LARGE SCALE GENOMIC DNA]</scope>
    <source>
        <strain evidence="3">S238N-H82 / ATCC MYA-4686</strain>
    </source>
</reference>
<gene>
    <name evidence="2" type="ORF">LACBIDRAFT_324653</name>
</gene>
<proteinExistence type="predicted"/>
<dbReference type="RefSeq" id="XP_001878071.1">
    <property type="nucleotide sequence ID" value="XM_001878036.1"/>
</dbReference>
<organism evidence="3">
    <name type="scientific">Laccaria bicolor (strain S238N-H82 / ATCC MYA-4686)</name>
    <name type="common">Bicoloured deceiver</name>
    <name type="synonym">Laccaria laccata var. bicolor</name>
    <dbReference type="NCBI Taxonomy" id="486041"/>
    <lineage>
        <taxon>Eukaryota</taxon>
        <taxon>Fungi</taxon>
        <taxon>Dikarya</taxon>
        <taxon>Basidiomycota</taxon>
        <taxon>Agaricomycotina</taxon>
        <taxon>Agaricomycetes</taxon>
        <taxon>Agaricomycetidae</taxon>
        <taxon>Agaricales</taxon>
        <taxon>Agaricineae</taxon>
        <taxon>Hydnangiaceae</taxon>
        <taxon>Laccaria</taxon>
    </lineage>
</organism>
<keyword evidence="1" id="KW-0472">Membrane</keyword>
<evidence type="ECO:0000256" key="1">
    <source>
        <dbReference type="SAM" id="Phobius"/>
    </source>
</evidence>
<accession>B0D2L5</accession>
<protein>
    <submittedName>
        <fullName evidence="2">Predicted protein</fullName>
    </submittedName>
</protein>
<dbReference type="KEGG" id="lbc:LACBIDRAFT_324653"/>
<evidence type="ECO:0000313" key="3">
    <source>
        <dbReference type="Proteomes" id="UP000001194"/>
    </source>
</evidence>
<dbReference type="InParanoid" id="B0D2L5"/>
<feature type="transmembrane region" description="Helical" evidence="1">
    <location>
        <begin position="172"/>
        <end position="193"/>
    </location>
</feature>
<keyword evidence="1" id="KW-1133">Transmembrane helix</keyword>
<dbReference type="HOGENOM" id="CLU_1012171_0_0_1"/>
<evidence type="ECO:0000313" key="2">
    <source>
        <dbReference type="EMBL" id="EDR10770.1"/>
    </source>
</evidence>
<dbReference type="EMBL" id="DS547096">
    <property type="protein sequence ID" value="EDR10770.1"/>
    <property type="molecule type" value="Genomic_DNA"/>
</dbReference>
<dbReference type="Proteomes" id="UP000001194">
    <property type="component" value="Unassembled WGS sequence"/>
</dbReference>
<dbReference type="GeneID" id="6073875"/>
<dbReference type="AlphaFoldDB" id="B0D2L5"/>
<name>B0D2L5_LACBS</name>
<feature type="transmembrane region" description="Helical" evidence="1">
    <location>
        <begin position="70"/>
        <end position="90"/>
    </location>
</feature>
<keyword evidence="1" id="KW-0812">Transmembrane</keyword>
<sequence length="275" mass="31860">MRHHRLVDVARLLRRQVVVVVVGRYWDWGSLYTPRVAHPPLPNGWRVQSYTLAMFFVAGLVQRFRGQLSYFHEIAAVHLALLGYTSVWFARTLQRNKFTWAHIQTIFRNIKFLRLPSNFGSLFIQGRLTAQTAVFFIALIFLSLDSACLPSPNDTSSSSTQVIWVTLFGFRVRAAIGLILPSLSSWTILVAFYIQYRRSSDPDRMLGMARNVLFVVFSWYWVEEVVSIERSMQENVGLDRFATEVDPSLMEFHFLSPNTTWPEANVTYKPFFDYA</sequence>